<dbReference type="AlphaFoldDB" id="A0A2R4C7I4"/>
<keyword evidence="11 19" id="KW-1133">Transmembrane helix</keyword>
<keyword evidence="7 18" id="KW-0808">Transferase</keyword>
<organism evidence="22 23">
    <name type="scientific">Pseudoduganella armeniaca</name>
    <dbReference type="NCBI Taxonomy" id="2072590"/>
    <lineage>
        <taxon>Bacteria</taxon>
        <taxon>Pseudomonadati</taxon>
        <taxon>Pseudomonadota</taxon>
        <taxon>Betaproteobacteria</taxon>
        <taxon>Burkholderiales</taxon>
        <taxon>Oxalobacteraceae</taxon>
        <taxon>Telluria group</taxon>
        <taxon>Pseudoduganella</taxon>
    </lineage>
</organism>
<keyword evidence="6 18" id="KW-0645">Protease</keyword>
<dbReference type="PANTHER" id="PTHR30487">
    <property type="entry name" value="TYPE 4 PREPILIN-LIKE PROTEINS LEADER PEPTIDE-PROCESSING ENZYME"/>
    <property type="match status" value="1"/>
</dbReference>
<evidence type="ECO:0000256" key="3">
    <source>
        <dbReference type="ARBA" id="ARBA00022475"/>
    </source>
</evidence>
<dbReference type="EC" id="2.1.1.-" evidence="18"/>
<evidence type="ECO:0000256" key="9">
    <source>
        <dbReference type="ARBA" id="ARBA00022692"/>
    </source>
</evidence>
<dbReference type="GO" id="GO:0006465">
    <property type="term" value="P:signal peptide processing"/>
    <property type="evidence" value="ECO:0007669"/>
    <property type="project" value="TreeGrafter"/>
</dbReference>
<evidence type="ECO:0000256" key="18">
    <source>
        <dbReference type="RuleBase" id="RU003794"/>
    </source>
</evidence>
<dbReference type="Proteomes" id="UP000240505">
    <property type="component" value="Chromosome"/>
</dbReference>
<feature type="domain" description="Prepilin type IV endopeptidase peptidase" evidence="20">
    <location>
        <begin position="137"/>
        <end position="246"/>
    </location>
</feature>
<protein>
    <recommendedName>
        <fullName evidence="16 18">Prepilin leader peptidase/N-methyltransferase</fullName>
        <ecNumber evidence="18">2.1.1.-</ecNumber>
        <ecNumber evidence="15 18">3.4.23.43</ecNumber>
    </recommendedName>
</protein>
<evidence type="ECO:0000256" key="10">
    <source>
        <dbReference type="ARBA" id="ARBA00022801"/>
    </source>
</evidence>
<keyword evidence="3" id="KW-1003">Cell membrane</keyword>
<evidence type="ECO:0000259" key="20">
    <source>
        <dbReference type="Pfam" id="PF01478"/>
    </source>
</evidence>
<evidence type="ECO:0000256" key="13">
    <source>
        <dbReference type="ARBA" id="ARBA00023268"/>
    </source>
</evidence>
<keyword evidence="23" id="KW-1185">Reference proteome</keyword>
<keyword evidence="5 18" id="KW-0489">Methyltransferase</keyword>
<dbReference type="InterPro" id="IPR010627">
    <property type="entry name" value="Prepilin_pept_A24_N"/>
</dbReference>
<feature type="domain" description="Prepilin peptidase A24 N-terminal" evidence="21">
    <location>
        <begin position="22"/>
        <end position="127"/>
    </location>
</feature>
<evidence type="ECO:0000256" key="8">
    <source>
        <dbReference type="ARBA" id="ARBA00022691"/>
    </source>
</evidence>
<evidence type="ECO:0000256" key="17">
    <source>
        <dbReference type="RuleBase" id="RU003793"/>
    </source>
</evidence>
<sequence>MLQDLYLFAPPATPGAAILAAIFGLLIGSFLNVVIYRIPAMMARESDNYVAAESGQPLPHTERFDLVLPRSACPHCGHQITAMENVPVISWLALRGKCSQCKARISARYPLVEAFTSALSALLVWQFGSGTMGLATLLFAYLLIALTFIDADTQLLPDDLTYPLLWAGLLINLNGTFVPLQDAVIGAAAGYLVLWTVYWLFKLATGKEGMGYGDFKLLAALGAWLGWTMLPTIILLSSIVGALVGIGLIVFARHGRGNPIPFGPYLAAAGMIALLFGGPIASFTTRLLGGGV</sequence>
<feature type="transmembrane region" description="Helical" evidence="19">
    <location>
        <begin position="131"/>
        <end position="148"/>
    </location>
</feature>
<evidence type="ECO:0000313" key="23">
    <source>
        <dbReference type="Proteomes" id="UP000240505"/>
    </source>
</evidence>
<evidence type="ECO:0000256" key="14">
    <source>
        <dbReference type="ARBA" id="ARBA00050401"/>
    </source>
</evidence>
<feature type="transmembrane region" description="Helical" evidence="19">
    <location>
        <begin position="160"/>
        <end position="177"/>
    </location>
</feature>
<accession>A0A2R4C7I4</accession>
<proteinExistence type="inferred from homology"/>
<evidence type="ECO:0000313" key="22">
    <source>
        <dbReference type="EMBL" id="AVR95569.1"/>
    </source>
</evidence>
<keyword evidence="8" id="KW-0949">S-adenosyl-L-methionine</keyword>
<evidence type="ECO:0000256" key="1">
    <source>
        <dbReference type="ARBA" id="ARBA00004429"/>
    </source>
</evidence>
<comment type="function">
    <text evidence="18">Plays an essential role in type IV pili and type II pseudopili formation by proteolytically removing the leader sequence from substrate proteins and subsequently monomethylating the alpha-amino group of the newly exposed N-terminal phenylalanine.</text>
</comment>
<comment type="subcellular location">
    <subcellularLocation>
        <location evidence="1">Cell inner membrane</location>
        <topology evidence="1">Multi-pass membrane protein</topology>
    </subcellularLocation>
    <subcellularLocation>
        <location evidence="18">Cell membrane</location>
        <topology evidence="18">Multi-pass membrane protein</topology>
    </subcellularLocation>
</comment>
<evidence type="ECO:0000256" key="19">
    <source>
        <dbReference type="SAM" id="Phobius"/>
    </source>
</evidence>
<dbReference type="KEGG" id="masz:C9I28_07375"/>
<keyword evidence="13 18" id="KW-0511">Multifunctional enzyme</keyword>
<gene>
    <name evidence="22" type="ORF">C9I28_07375</name>
</gene>
<dbReference type="GO" id="GO:0008168">
    <property type="term" value="F:methyltransferase activity"/>
    <property type="evidence" value="ECO:0007669"/>
    <property type="project" value="UniProtKB-KW"/>
</dbReference>
<feature type="transmembrane region" description="Helical" evidence="19">
    <location>
        <begin position="183"/>
        <end position="201"/>
    </location>
</feature>
<dbReference type="Pfam" id="PF01478">
    <property type="entry name" value="Peptidase_A24"/>
    <property type="match status" value="1"/>
</dbReference>
<evidence type="ECO:0000256" key="6">
    <source>
        <dbReference type="ARBA" id="ARBA00022670"/>
    </source>
</evidence>
<dbReference type="Gene3D" id="1.20.120.1220">
    <property type="match status" value="1"/>
</dbReference>
<evidence type="ECO:0000256" key="11">
    <source>
        <dbReference type="ARBA" id="ARBA00022989"/>
    </source>
</evidence>
<dbReference type="InterPro" id="IPR000045">
    <property type="entry name" value="Prepilin_IV_endopep_pep"/>
</dbReference>
<dbReference type="GO" id="GO:0032259">
    <property type="term" value="P:methylation"/>
    <property type="evidence" value="ECO:0007669"/>
    <property type="project" value="UniProtKB-KW"/>
</dbReference>
<dbReference type="GO" id="GO:0005886">
    <property type="term" value="C:plasma membrane"/>
    <property type="evidence" value="ECO:0007669"/>
    <property type="project" value="UniProtKB-SubCell"/>
</dbReference>
<reference evidence="22 23" key="1">
    <citation type="submission" date="2018-03" db="EMBL/GenBank/DDBJ databases">
        <title>Massilia armeniaca sp. nov., isolated from desert soil.</title>
        <authorList>
            <person name="Huang H."/>
            <person name="Ren M."/>
        </authorList>
    </citation>
    <scope>NUCLEOTIDE SEQUENCE [LARGE SCALE GENOMIC DNA]</scope>
    <source>
        <strain evidence="22 23">ZMN-3</strain>
    </source>
</reference>
<feature type="transmembrane region" description="Helical" evidence="19">
    <location>
        <begin position="12"/>
        <end position="36"/>
    </location>
</feature>
<dbReference type="RefSeq" id="WP_107140920.1">
    <property type="nucleotide sequence ID" value="NZ_CP028324.1"/>
</dbReference>
<evidence type="ECO:0000256" key="12">
    <source>
        <dbReference type="ARBA" id="ARBA00023136"/>
    </source>
</evidence>
<evidence type="ECO:0000256" key="7">
    <source>
        <dbReference type="ARBA" id="ARBA00022679"/>
    </source>
</evidence>
<keyword evidence="9 18" id="KW-0812">Transmembrane</keyword>
<evidence type="ECO:0000256" key="16">
    <source>
        <dbReference type="ARBA" id="ARBA00071870"/>
    </source>
</evidence>
<dbReference type="EC" id="3.4.23.43" evidence="15 18"/>
<evidence type="ECO:0000256" key="4">
    <source>
        <dbReference type="ARBA" id="ARBA00022519"/>
    </source>
</evidence>
<evidence type="ECO:0000259" key="21">
    <source>
        <dbReference type="Pfam" id="PF06750"/>
    </source>
</evidence>
<dbReference type="EMBL" id="CP028324">
    <property type="protein sequence ID" value="AVR95569.1"/>
    <property type="molecule type" value="Genomic_DNA"/>
</dbReference>
<dbReference type="OrthoDB" id="9789291at2"/>
<keyword evidence="12 19" id="KW-0472">Membrane</keyword>
<dbReference type="InterPro" id="IPR014032">
    <property type="entry name" value="Peptidase_A24A_bac"/>
</dbReference>
<keyword evidence="10 18" id="KW-0378">Hydrolase</keyword>
<keyword evidence="4" id="KW-0997">Cell inner membrane</keyword>
<comment type="similarity">
    <text evidence="2 17">Belongs to the peptidase A24 family.</text>
</comment>
<dbReference type="FunFam" id="1.20.120.1220:FF:000001">
    <property type="entry name" value="Type 4 prepilin-like proteins leader peptide-processing enzyme"/>
    <property type="match status" value="1"/>
</dbReference>
<name>A0A2R4C7I4_9BURK</name>
<feature type="transmembrane region" description="Helical" evidence="19">
    <location>
        <begin position="264"/>
        <end position="283"/>
    </location>
</feature>
<evidence type="ECO:0000256" key="5">
    <source>
        <dbReference type="ARBA" id="ARBA00022603"/>
    </source>
</evidence>
<dbReference type="PRINTS" id="PR00864">
    <property type="entry name" value="PREPILNPTASE"/>
</dbReference>
<dbReference type="Pfam" id="PF06750">
    <property type="entry name" value="A24_N_bact"/>
    <property type="match status" value="1"/>
</dbReference>
<dbReference type="PANTHER" id="PTHR30487:SF0">
    <property type="entry name" value="PREPILIN LEADER PEPTIDASE_N-METHYLTRANSFERASE-RELATED"/>
    <property type="match status" value="1"/>
</dbReference>
<evidence type="ECO:0000256" key="2">
    <source>
        <dbReference type="ARBA" id="ARBA00005801"/>
    </source>
</evidence>
<dbReference type="GO" id="GO:0004190">
    <property type="term" value="F:aspartic-type endopeptidase activity"/>
    <property type="evidence" value="ECO:0007669"/>
    <property type="project" value="UniProtKB-EC"/>
</dbReference>
<evidence type="ECO:0000256" key="15">
    <source>
        <dbReference type="ARBA" id="ARBA00067082"/>
    </source>
</evidence>
<comment type="catalytic activity">
    <reaction evidence="14 18">
        <text>Typically cleaves a -Gly-|-Phe- bond to release an N-terminal, basic peptide of 5-8 residues from type IV prepilin, and then N-methylates the new N-terminal amino group, the methyl donor being S-adenosyl-L-methionine.</text>
        <dbReference type="EC" id="3.4.23.43"/>
    </reaction>
</comment>
<dbReference type="InterPro" id="IPR050882">
    <property type="entry name" value="Prepilin_peptidase/N-MTase"/>
</dbReference>
<feature type="transmembrane region" description="Helical" evidence="19">
    <location>
        <begin position="233"/>
        <end position="252"/>
    </location>
</feature>